<gene>
    <name evidence="2" type="ORF">Syun_001180</name>
</gene>
<sequence length="243" mass="28267">MGEDNMLAVVCKSYAVAGSLERYDEESGRIDRERHLHAIANEFGKSIKARFSFICVEHIFPGYKVLERLKNLGVEQIEEIYLPEEISTHSDAMSAFQRLQKPDALFGRDRSAQVAFSQSIHPSGAAVFREFQESQIQEFLSASSLKKLRNKLRSLEQKHKECSANLRAREVEWDLQMEELTGDLNQCRLELNYKDQQIEKLQMELEGYRSTIMQLNLENEEVSTMLLMIWIEQTQTYLRKPLK</sequence>
<dbReference type="Proteomes" id="UP001420932">
    <property type="component" value="Unassembled WGS sequence"/>
</dbReference>
<keyword evidence="3" id="KW-1185">Reference proteome</keyword>
<evidence type="ECO:0000313" key="3">
    <source>
        <dbReference type="Proteomes" id="UP001420932"/>
    </source>
</evidence>
<name>A0AAP0LE93_9MAGN</name>
<proteinExistence type="predicted"/>
<protein>
    <submittedName>
        <fullName evidence="2">Uncharacterized protein</fullName>
    </submittedName>
</protein>
<organism evidence="2 3">
    <name type="scientific">Stephania yunnanensis</name>
    <dbReference type="NCBI Taxonomy" id="152371"/>
    <lineage>
        <taxon>Eukaryota</taxon>
        <taxon>Viridiplantae</taxon>
        <taxon>Streptophyta</taxon>
        <taxon>Embryophyta</taxon>
        <taxon>Tracheophyta</taxon>
        <taxon>Spermatophyta</taxon>
        <taxon>Magnoliopsida</taxon>
        <taxon>Ranunculales</taxon>
        <taxon>Menispermaceae</taxon>
        <taxon>Menispermoideae</taxon>
        <taxon>Cissampelideae</taxon>
        <taxon>Stephania</taxon>
    </lineage>
</organism>
<comment type="caution">
    <text evidence="2">The sequence shown here is derived from an EMBL/GenBank/DDBJ whole genome shotgun (WGS) entry which is preliminary data.</text>
</comment>
<dbReference type="PANTHER" id="PTHR45287:SF4">
    <property type="entry name" value="OS03G0691500 PROTEIN"/>
    <property type="match status" value="1"/>
</dbReference>
<dbReference type="EMBL" id="JBBNAF010000001">
    <property type="protein sequence ID" value="KAK9169040.1"/>
    <property type="molecule type" value="Genomic_DNA"/>
</dbReference>
<dbReference type="PANTHER" id="PTHR45287">
    <property type="entry name" value="OS03G0691500 PROTEIN"/>
    <property type="match status" value="1"/>
</dbReference>
<accession>A0AAP0LE93</accession>
<reference evidence="2 3" key="1">
    <citation type="submission" date="2024-01" db="EMBL/GenBank/DDBJ databases">
        <title>Genome assemblies of Stephania.</title>
        <authorList>
            <person name="Yang L."/>
        </authorList>
    </citation>
    <scope>NUCLEOTIDE SEQUENCE [LARGE SCALE GENOMIC DNA]</scope>
    <source>
        <strain evidence="2">YNDBR</strain>
        <tissue evidence="2">Leaf</tissue>
    </source>
</reference>
<feature type="coiled-coil region" evidence="1">
    <location>
        <begin position="145"/>
        <end position="218"/>
    </location>
</feature>
<dbReference type="AlphaFoldDB" id="A0AAP0LE93"/>
<evidence type="ECO:0000313" key="2">
    <source>
        <dbReference type="EMBL" id="KAK9169040.1"/>
    </source>
</evidence>
<keyword evidence="1" id="KW-0175">Coiled coil</keyword>
<evidence type="ECO:0000256" key="1">
    <source>
        <dbReference type="SAM" id="Coils"/>
    </source>
</evidence>
<dbReference type="InterPro" id="IPR040262">
    <property type="entry name" value="At4g38062-like"/>
</dbReference>